<dbReference type="Proteomes" id="UP000077202">
    <property type="component" value="Unassembled WGS sequence"/>
</dbReference>
<evidence type="ECO:0000259" key="9">
    <source>
        <dbReference type="PROSITE" id="PS51352"/>
    </source>
</evidence>
<organism evidence="10 11">
    <name type="scientific">Marchantia polymorpha subsp. ruderalis</name>
    <dbReference type="NCBI Taxonomy" id="1480154"/>
    <lineage>
        <taxon>Eukaryota</taxon>
        <taxon>Viridiplantae</taxon>
        <taxon>Streptophyta</taxon>
        <taxon>Embryophyta</taxon>
        <taxon>Marchantiophyta</taxon>
        <taxon>Marchantiopsida</taxon>
        <taxon>Marchantiidae</taxon>
        <taxon>Marchantiales</taxon>
        <taxon>Marchantiaceae</taxon>
        <taxon>Marchantia</taxon>
    </lineage>
</organism>
<evidence type="ECO:0000256" key="6">
    <source>
        <dbReference type="ARBA" id="ARBA00047388"/>
    </source>
</evidence>
<dbReference type="SUPFAM" id="SSF52833">
    <property type="entry name" value="Thioredoxin-like"/>
    <property type="match status" value="1"/>
</dbReference>
<comment type="similarity">
    <text evidence="5">Belongs to the nucleoredoxin family.</text>
</comment>
<dbReference type="PANTHER" id="PTHR13871:SF96">
    <property type="entry name" value="THIOREDOXIN DOMAIN-CONTAINING PROTEIN"/>
    <property type="match status" value="1"/>
</dbReference>
<dbReference type="InterPro" id="IPR036249">
    <property type="entry name" value="Thioredoxin-like_sf"/>
</dbReference>
<evidence type="ECO:0000256" key="4">
    <source>
        <dbReference type="ARBA" id="ARBA00023027"/>
    </source>
</evidence>
<feature type="domain" description="Thioredoxin" evidence="9">
    <location>
        <begin position="49"/>
        <end position="206"/>
    </location>
</feature>
<evidence type="ECO:0000256" key="8">
    <source>
        <dbReference type="SAM" id="MobiDB-lite"/>
    </source>
</evidence>
<dbReference type="InterPro" id="IPR013766">
    <property type="entry name" value="Thioredoxin_domain"/>
</dbReference>
<dbReference type="InterPro" id="IPR052259">
    <property type="entry name" value="Nucleoredoxin-like"/>
</dbReference>
<keyword evidence="2" id="KW-0677">Repeat</keyword>
<dbReference type="EMBL" id="LVLJ01001842">
    <property type="protein sequence ID" value="OAE27735.1"/>
    <property type="molecule type" value="Genomic_DNA"/>
</dbReference>
<comment type="catalytic activity">
    <reaction evidence="7">
        <text>[protein]-dithiol + NADP(+) = [protein]-disulfide + NADPH + H(+)</text>
        <dbReference type="Rhea" id="RHEA:18753"/>
        <dbReference type="Rhea" id="RHEA-COMP:10593"/>
        <dbReference type="Rhea" id="RHEA-COMP:10594"/>
        <dbReference type="ChEBI" id="CHEBI:15378"/>
        <dbReference type="ChEBI" id="CHEBI:29950"/>
        <dbReference type="ChEBI" id="CHEBI:50058"/>
        <dbReference type="ChEBI" id="CHEBI:57783"/>
        <dbReference type="ChEBI" id="CHEBI:58349"/>
        <dbReference type="EC" id="1.8.1.8"/>
    </reaction>
</comment>
<evidence type="ECO:0000313" key="11">
    <source>
        <dbReference type="Proteomes" id="UP000077202"/>
    </source>
</evidence>
<dbReference type="Pfam" id="PF13905">
    <property type="entry name" value="Thioredoxin_8"/>
    <property type="match status" value="1"/>
</dbReference>
<evidence type="ECO:0000256" key="2">
    <source>
        <dbReference type="ARBA" id="ARBA00022737"/>
    </source>
</evidence>
<keyword evidence="4" id="KW-0520">NAD</keyword>
<evidence type="ECO:0000256" key="1">
    <source>
        <dbReference type="ARBA" id="ARBA00012612"/>
    </source>
</evidence>
<sequence>MCSCPKAVHYAEFLCLEVSTVGYNWPLRIEGITGLLQYRGSNCSAYRYLCKIRGERDFVVDHDSREVKVSSLVGKTVGLYFSSHSCPHPYRGFTPTLVVFYEQLKQQGKPFEIIFISSDDDEEAFTKYFGSMPWLALPFGEKKPRRTTKPTLSKYFEVIWLPNLVILSPDGKTVNKEGQEAIERFGAEGFPFAKEMEIELIKALDDEMEKRQQTVTIAQHPHILTLSKVPYTPATYTCELCNLFETRWAYRCPLCYFDVDVACIDQELQRQAAREKEEPGISEVDAAGTEDS</sequence>
<name>A0A176W5K1_MARPO</name>
<accession>A0A176W5K1</accession>
<reference evidence="10" key="1">
    <citation type="submission" date="2016-03" db="EMBL/GenBank/DDBJ databases">
        <title>Mechanisms controlling the formation of the plant cell surface in tip-growing cells are functionally conserved among land plants.</title>
        <authorList>
            <person name="Honkanen S."/>
            <person name="Jones V.A."/>
            <person name="Morieri G."/>
            <person name="Champion C."/>
            <person name="Hetherington A.J."/>
            <person name="Kelly S."/>
            <person name="Saint-Marcoux D."/>
            <person name="Proust H."/>
            <person name="Prescott H."/>
            <person name="Dolan L."/>
        </authorList>
    </citation>
    <scope>NUCLEOTIDE SEQUENCE [LARGE SCALE GENOMIC DNA]</scope>
    <source>
        <tissue evidence="10">Whole gametophyte</tissue>
    </source>
</reference>
<protein>
    <recommendedName>
        <fullName evidence="1">protein-disulfide reductase</fullName>
        <ecNumber evidence="1">1.8.1.8</ecNumber>
    </recommendedName>
</protein>
<keyword evidence="3" id="KW-0560">Oxidoreductase</keyword>
<dbReference type="InterPro" id="IPR012336">
    <property type="entry name" value="Thioredoxin-like_fold"/>
</dbReference>
<evidence type="ECO:0000256" key="7">
    <source>
        <dbReference type="ARBA" id="ARBA00047804"/>
    </source>
</evidence>
<dbReference type="Pfam" id="PF03107">
    <property type="entry name" value="C1_2"/>
    <property type="match status" value="1"/>
</dbReference>
<dbReference type="EC" id="1.8.1.8" evidence="1"/>
<dbReference type="InterPro" id="IPR004146">
    <property type="entry name" value="DC1"/>
</dbReference>
<dbReference type="AlphaFoldDB" id="A0A176W5K1"/>
<feature type="region of interest" description="Disordered" evidence="8">
    <location>
        <begin position="272"/>
        <end position="292"/>
    </location>
</feature>
<dbReference type="Gene3D" id="3.40.30.10">
    <property type="entry name" value="Glutaredoxin"/>
    <property type="match status" value="1"/>
</dbReference>
<evidence type="ECO:0000256" key="3">
    <source>
        <dbReference type="ARBA" id="ARBA00023002"/>
    </source>
</evidence>
<proteinExistence type="inferred from homology"/>
<dbReference type="InterPro" id="IPR046349">
    <property type="entry name" value="C1-like_sf"/>
</dbReference>
<comment type="catalytic activity">
    <reaction evidence="6">
        <text>[protein]-dithiol + NAD(+) = [protein]-disulfide + NADH + H(+)</text>
        <dbReference type="Rhea" id="RHEA:18749"/>
        <dbReference type="Rhea" id="RHEA-COMP:10593"/>
        <dbReference type="Rhea" id="RHEA-COMP:10594"/>
        <dbReference type="ChEBI" id="CHEBI:15378"/>
        <dbReference type="ChEBI" id="CHEBI:29950"/>
        <dbReference type="ChEBI" id="CHEBI:50058"/>
        <dbReference type="ChEBI" id="CHEBI:57540"/>
        <dbReference type="ChEBI" id="CHEBI:57945"/>
        <dbReference type="EC" id="1.8.1.8"/>
    </reaction>
</comment>
<dbReference type="SUPFAM" id="SSF57889">
    <property type="entry name" value="Cysteine-rich domain"/>
    <property type="match status" value="1"/>
</dbReference>
<keyword evidence="11" id="KW-1185">Reference proteome</keyword>
<evidence type="ECO:0000256" key="5">
    <source>
        <dbReference type="ARBA" id="ARBA00025782"/>
    </source>
</evidence>
<dbReference type="PANTHER" id="PTHR13871">
    <property type="entry name" value="THIOREDOXIN"/>
    <property type="match status" value="1"/>
</dbReference>
<comment type="caution">
    <text evidence="10">The sequence shown here is derived from an EMBL/GenBank/DDBJ whole genome shotgun (WGS) entry which is preliminary data.</text>
</comment>
<gene>
    <name evidence="10" type="ORF">AXG93_4193s1350</name>
</gene>
<dbReference type="PROSITE" id="PS51352">
    <property type="entry name" value="THIOREDOXIN_2"/>
    <property type="match status" value="1"/>
</dbReference>
<evidence type="ECO:0000313" key="10">
    <source>
        <dbReference type="EMBL" id="OAE27735.1"/>
    </source>
</evidence>
<dbReference type="GO" id="GO:0047134">
    <property type="term" value="F:protein-disulfide reductase [NAD(P)H] activity"/>
    <property type="evidence" value="ECO:0007669"/>
    <property type="project" value="UniProtKB-EC"/>
</dbReference>